<evidence type="ECO:0000256" key="2">
    <source>
        <dbReference type="SAM" id="Coils"/>
    </source>
</evidence>
<evidence type="ECO:0000256" key="3">
    <source>
        <dbReference type="SAM" id="MobiDB-lite"/>
    </source>
</evidence>
<reference evidence="6" key="1">
    <citation type="submission" date="2010-05" db="EMBL/GenBank/DDBJ databases">
        <title>The complete genome of Truepera radiovictris DSM 17093.</title>
        <authorList>
            <consortium name="US DOE Joint Genome Institute (JGI-PGF)"/>
            <person name="Lucas S."/>
            <person name="Copeland A."/>
            <person name="Lapidus A."/>
            <person name="Glavina del Rio T."/>
            <person name="Dalin E."/>
            <person name="Tice H."/>
            <person name="Bruce D."/>
            <person name="Goodwin L."/>
            <person name="Pitluck S."/>
            <person name="Kyrpides N."/>
            <person name="Mavromatis K."/>
            <person name="Ovchinnikova G."/>
            <person name="Munk A.C."/>
            <person name="Detter J.C."/>
            <person name="Han C."/>
            <person name="Tapia R."/>
            <person name="Land M."/>
            <person name="Hauser L."/>
            <person name="Markowitz V."/>
            <person name="Cheng J.-F."/>
            <person name="Hugenholtz P."/>
            <person name="Woyke T."/>
            <person name="Wu D."/>
            <person name="Tindall B."/>
            <person name="Pomrenke H.G."/>
            <person name="Brambilla E."/>
            <person name="Klenk H.-P."/>
            <person name="Eisen J.A."/>
        </authorList>
    </citation>
    <scope>NUCLEOTIDE SEQUENCE [LARGE SCALE GENOMIC DNA]</scope>
    <source>
        <strain evidence="6">DSM 17093 / CIP 108686 / LMG 22925 / RQ-24</strain>
    </source>
</reference>
<feature type="domain" description="Peripheral subunit-binding (PSBD)" evidence="4">
    <location>
        <begin position="5"/>
        <end position="42"/>
    </location>
</feature>
<evidence type="ECO:0000313" key="5">
    <source>
        <dbReference type="EMBL" id="ADI15645.1"/>
    </source>
</evidence>
<feature type="region of interest" description="Disordered" evidence="3">
    <location>
        <begin position="50"/>
        <end position="83"/>
    </location>
</feature>
<dbReference type="eggNOG" id="COG0508">
    <property type="taxonomic scope" value="Bacteria"/>
</dbReference>
<dbReference type="KEGG" id="tra:Trad_2539"/>
<accession>D7CTU8</accession>
<dbReference type="Proteomes" id="UP000000379">
    <property type="component" value="Chromosome"/>
</dbReference>
<dbReference type="RefSeq" id="WP_013179006.1">
    <property type="nucleotide sequence ID" value="NC_014221.1"/>
</dbReference>
<dbReference type="HOGENOM" id="CLU_1073406_0_0_0"/>
<dbReference type="STRING" id="649638.Trad_2539"/>
<keyword evidence="2" id="KW-0175">Coiled coil</keyword>
<evidence type="ECO:0000256" key="1">
    <source>
        <dbReference type="ARBA" id="ARBA00007317"/>
    </source>
</evidence>
<keyword evidence="6" id="KW-1185">Reference proteome</keyword>
<dbReference type="SUPFAM" id="SSF47005">
    <property type="entry name" value="Peripheral subunit-binding domain of 2-oxo acid dehydrogenase complex"/>
    <property type="match status" value="1"/>
</dbReference>
<dbReference type="AlphaFoldDB" id="D7CTU8"/>
<dbReference type="InterPro" id="IPR036625">
    <property type="entry name" value="E3-bd_dom_sf"/>
</dbReference>
<name>D7CTU8_TRURR</name>
<gene>
    <name evidence="5" type="ordered locus">Trad_2539</name>
</gene>
<evidence type="ECO:0000313" key="6">
    <source>
        <dbReference type="Proteomes" id="UP000000379"/>
    </source>
</evidence>
<proteinExistence type="inferred from homology"/>
<dbReference type="EMBL" id="CP002049">
    <property type="protein sequence ID" value="ADI15645.1"/>
    <property type="molecule type" value="Genomic_DNA"/>
</dbReference>
<dbReference type="Gene3D" id="4.10.320.10">
    <property type="entry name" value="E3-binding domain"/>
    <property type="match status" value="1"/>
</dbReference>
<dbReference type="InterPro" id="IPR004167">
    <property type="entry name" value="PSBD"/>
</dbReference>
<protein>
    <submittedName>
        <fullName evidence="5">E3 binding domain protein</fullName>
    </submittedName>
</protein>
<dbReference type="PROSITE" id="PS51826">
    <property type="entry name" value="PSBD"/>
    <property type="match status" value="1"/>
</dbReference>
<feature type="coiled-coil region" evidence="2">
    <location>
        <begin position="132"/>
        <end position="252"/>
    </location>
</feature>
<organism evidence="5 6">
    <name type="scientific">Truepera radiovictrix (strain DSM 17093 / CIP 108686 / LMG 22925 / RQ-24)</name>
    <dbReference type="NCBI Taxonomy" id="649638"/>
    <lineage>
        <taxon>Bacteria</taxon>
        <taxon>Thermotogati</taxon>
        <taxon>Deinococcota</taxon>
        <taxon>Deinococci</taxon>
        <taxon>Trueperales</taxon>
        <taxon>Trueperaceae</taxon>
        <taxon>Truepera</taxon>
    </lineage>
</organism>
<dbReference type="GO" id="GO:0016746">
    <property type="term" value="F:acyltransferase activity"/>
    <property type="evidence" value="ECO:0007669"/>
    <property type="project" value="InterPro"/>
</dbReference>
<reference evidence="5 6" key="2">
    <citation type="journal article" date="2011" name="Stand. Genomic Sci.">
        <title>Complete genome sequence of Truepera radiovictrix type strain (RQ-24).</title>
        <authorList>
            <person name="Ivanova N."/>
            <person name="Rohde C."/>
            <person name="Munk C."/>
            <person name="Nolan M."/>
            <person name="Lucas S."/>
            <person name="Del Rio T.G."/>
            <person name="Tice H."/>
            <person name="Deshpande S."/>
            <person name="Cheng J.F."/>
            <person name="Tapia R."/>
            <person name="Han C."/>
            <person name="Goodwin L."/>
            <person name="Pitluck S."/>
            <person name="Liolios K."/>
            <person name="Mavromatis K."/>
            <person name="Mikhailova N."/>
            <person name="Pati A."/>
            <person name="Chen A."/>
            <person name="Palaniappan K."/>
            <person name="Land M."/>
            <person name="Hauser L."/>
            <person name="Chang Y.J."/>
            <person name="Jeffries C.D."/>
            <person name="Brambilla E."/>
            <person name="Rohde M."/>
            <person name="Goker M."/>
            <person name="Tindall B.J."/>
            <person name="Woyke T."/>
            <person name="Bristow J."/>
            <person name="Eisen J.A."/>
            <person name="Markowitz V."/>
            <person name="Hugenholtz P."/>
            <person name="Kyrpides N.C."/>
            <person name="Klenk H.P."/>
            <person name="Lapidus A."/>
        </authorList>
    </citation>
    <scope>NUCLEOTIDE SEQUENCE [LARGE SCALE GENOMIC DNA]</scope>
    <source>
        <strain evidence="6">DSM 17093 / CIP 108686 / LMG 22925 / RQ-24</strain>
    </source>
</reference>
<evidence type="ECO:0000259" key="4">
    <source>
        <dbReference type="PROSITE" id="PS51826"/>
    </source>
</evidence>
<sequence>MSAPPIGSLARRLAEENNVDWRRLKGSGDGGCVLERDVLAYLAQVMRGEAPVDPTPEPLPEGLSAWPEELAGGAPEASPWRLDAAPDDDAVEVQEPPPQALVFDLAPPPAAAPPEANPVWGKGAAGVDADALHAACEEVVVLRARVAQLEEERQRHIEELHQLARLQETIDAQRAEQGRFEALQREVQRLGAALAQAQGEAARARELEAALQEREARLERARRFKAKARAEVERLLETVAQLEGELAALKTRPRWKFWG</sequence>
<comment type="similarity">
    <text evidence="1">Belongs to the 2-oxoacid dehydrogenase family.</text>
</comment>
<dbReference type="Pfam" id="PF02817">
    <property type="entry name" value="E3_binding"/>
    <property type="match status" value="1"/>
</dbReference>